<feature type="transmembrane region" description="Helical" evidence="6">
    <location>
        <begin position="12"/>
        <end position="34"/>
    </location>
</feature>
<feature type="transmembrane region" description="Helical" evidence="6">
    <location>
        <begin position="275"/>
        <end position="294"/>
    </location>
</feature>
<evidence type="ECO:0000259" key="7">
    <source>
        <dbReference type="PROSITE" id="PS50850"/>
    </source>
</evidence>
<keyword evidence="3 6" id="KW-0812">Transmembrane</keyword>
<dbReference type="GO" id="GO:0005886">
    <property type="term" value="C:plasma membrane"/>
    <property type="evidence" value="ECO:0007669"/>
    <property type="project" value="UniProtKB-SubCell"/>
</dbReference>
<feature type="transmembrane region" description="Helical" evidence="6">
    <location>
        <begin position="145"/>
        <end position="169"/>
    </location>
</feature>
<dbReference type="RefSeq" id="WP_253020777.1">
    <property type="nucleotide sequence ID" value="NZ_JAJAGH010000010.1"/>
</dbReference>
<evidence type="ECO:0000313" key="8">
    <source>
        <dbReference type="EMBL" id="MCU7377420.1"/>
    </source>
</evidence>
<keyword evidence="4 6" id="KW-1133">Transmembrane helix</keyword>
<sequence length="426" mass="45976">MKSFTFRDENGKFYYGWWIVLAAAIFCGLVYSGIVSVTGVFLMPVTQSLGLPVAGYSFYITIMSLTQIITLLTISKHFNEKNMKKIMIIAGCVGIISFIGFAMAKSLMWFYIFAVPQGFCFGAFTMTPCQILVSNWFGEKARGRAMSIFLAIMSIITVILMNVLNFVILSRGWRVGYIILAACVAVCVLIALKVVVWSPAQKGIQRVGDLEESELAAMQQGTASGIGFAAALKKPITWLAFISCTLAVIVSGSILQHGIATMVIGGISQTKATALISTMSLIMIVTGPIIGIICDKFKLSVAAVGTSLFFAMAVFGLAYTGTAGWGIPVFMIGYMFGVPAINIISPLMMSHMYGEKDLSRLIGYVNVFIGIGGAIGATAVGVLYQTFGAYHIPWLIMTGVLVLVAVIRGICTSSKRKYTEFNEKSL</sequence>
<evidence type="ECO:0000256" key="2">
    <source>
        <dbReference type="ARBA" id="ARBA00022448"/>
    </source>
</evidence>
<proteinExistence type="predicted"/>
<feature type="domain" description="Major facilitator superfamily (MFS) profile" evidence="7">
    <location>
        <begin position="20"/>
        <end position="417"/>
    </location>
</feature>
<dbReference type="PROSITE" id="PS50850">
    <property type="entry name" value="MFS"/>
    <property type="match status" value="1"/>
</dbReference>
<feature type="transmembrane region" description="Helical" evidence="6">
    <location>
        <begin position="301"/>
        <end position="319"/>
    </location>
</feature>
<keyword evidence="9" id="KW-1185">Reference proteome</keyword>
<feature type="transmembrane region" description="Helical" evidence="6">
    <location>
        <begin position="361"/>
        <end position="384"/>
    </location>
</feature>
<dbReference type="PANTHER" id="PTHR11360">
    <property type="entry name" value="MONOCARBOXYLATE TRANSPORTER"/>
    <property type="match status" value="1"/>
</dbReference>
<dbReference type="InterPro" id="IPR011701">
    <property type="entry name" value="MFS"/>
</dbReference>
<dbReference type="PANTHER" id="PTHR11360:SF290">
    <property type="entry name" value="MONOCARBOXYLATE MFS PERMEASE"/>
    <property type="match status" value="1"/>
</dbReference>
<evidence type="ECO:0000256" key="5">
    <source>
        <dbReference type="ARBA" id="ARBA00023136"/>
    </source>
</evidence>
<feature type="transmembrane region" description="Helical" evidence="6">
    <location>
        <begin position="236"/>
        <end position="255"/>
    </location>
</feature>
<dbReference type="Proteomes" id="UP001065549">
    <property type="component" value="Unassembled WGS sequence"/>
</dbReference>
<organism evidence="8 9">
    <name type="scientific">Hominibacterium faecale</name>
    <dbReference type="NCBI Taxonomy" id="2839743"/>
    <lineage>
        <taxon>Bacteria</taxon>
        <taxon>Bacillati</taxon>
        <taxon>Bacillota</taxon>
        <taxon>Clostridia</taxon>
        <taxon>Peptostreptococcales</taxon>
        <taxon>Anaerovoracaceae</taxon>
        <taxon>Hominibacterium</taxon>
    </lineage>
</organism>
<feature type="transmembrane region" description="Helical" evidence="6">
    <location>
        <begin position="110"/>
        <end position="133"/>
    </location>
</feature>
<accession>A0A9J6QPP9</accession>
<comment type="caution">
    <text evidence="8">The sequence shown here is derived from an EMBL/GenBank/DDBJ whole genome shotgun (WGS) entry which is preliminary data.</text>
</comment>
<keyword evidence="2" id="KW-0813">Transport</keyword>
<dbReference type="SUPFAM" id="SSF103473">
    <property type="entry name" value="MFS general substrate transporter"/>
    <property type="match status" value="1"/>
</dbReference>
<reference evidence="8" key="1">
    <citation type="submission" date="2022-09" db="EMBL/GenBank/DDBJ databases">
        <title>Culturomic study of gut microbiota in children with autism spectrum disorder.</title>
        <authorList>
            <person name="Efimov B.A."/>
            <person name="Chaplin A.V."/>
            <person name="Sokolova S.R."/>
            <person name="Pikina A.P."/>
            <person name="Korzhanova M."/>
            <person name="Belova V."/>
            <person name="Korostin D."/>
        </authorList>
    </citation>
    <scope>NUCLEOTIDE SEQUENCE</scope>
    <source>
        <strain evidence="8">ASD5510</strain>
    </source>
</reference>
<feature type="transmembrane region" description="Helical" evidence="6">
    <location>
        <begin position="390"/>
        <end position="411"/>
    </location>
</feature>
<evidence type="ECO:0000256" key="3">
    <source>
        <dbReference type="ARBA" id="ARBA00022692"/>
    </source>
</evidence>
<feature type="transmembrane region" description="Helical" evidence="6">
    <location>
        <begin position="325"/>
        <end position="349"/>
    </location>
</feature>
<evidence type="ECO:0000313" key="9">
    <source>
        <dbReference type="Proteomes" id="UP001065549"/>
    </source>
</evidence>
<feature type="transmembrane region" description="Helical" evidence="6">
    <location>
        <begin position="54"/>
        <end position="74"/>
    </location>
</feature>
<dbReference type="InterPro" id="IPR036259">
    <property type="entry name" value="MFS_trans_sf"/>
</dbReference>
<keyword evidence="5 6" id="KW-0472">Membrane</keyword>
<dbReference type="InterPro" id="IPR020846">
    <property type="entry name" value="MFS_dom"/>
</dbReference>
<comment type="subcellular location">
    <subcellularLocation>
        <location evidence="1">Cell membrane</location>
        <topology evidence="1">Multi-pass membrane protein</topology>
    </subcellularLocation>
</comment>
<name>A0A9J6QPP9_9FIRM</name>
<dbReference type="Pfam" id="PF07690">
    <property type="entry name" value="MFS_1"/>
    <property type="match status" value="1"/>
</dbReference>
<dbReference type="InterPro" id="IPR050327">
    <property type="entry name" value="Proton-linked_MCT"/>
</dbReference>
<dbReference type="AlphaFoldDB" id="A0A9J6QPP9"/>
<dbReference type="Gene3D" id="1.20.1250.20">
    <property type="entry name" value="MFS general substrate transporter like domains"/>
    <property type="match status" value="2"/>
</dbReference>
<dbReference type="EMBL" id="JAOSHN010000001">
    <property type="protein sequence ID" value="MCU7377420.1"/>
    <property type="molecule type" value="Genomic_DNA"/>
</dbReference>
<feature type="transmembrane region" description="Helical" evidence="6">
    <location>
        <begin position="175"/>
        <end position="196"/>
    </location>
</feature>
<protein>
    <submittedName>
        <fullName evidence="8">MFS transporter</fullName>
    </submittedName>
</protein>
<dbReference type="GO" id="GO:0022857">
    <property type="term" value="F:transmembrane transporter activity"/>
    <property type="evidence" value="ECO:0007669"/>
    <property type="project" value="InterPro"/>
</dbReference>
<evidence type="ECO:0000256" key="1">
    <source>
        <dbReference type="ARBA" id="ARBA00004651"/>
    </source>
</evidence>
<gene>
    <name evidence="8" type="ORF">OBO34_03510</name>
</gene>
<evidence type="ECO:0000256" key="6">
    <source>
        <dbReference type="SAM" id="Phobius"/>
    </source>
</evidence>
<feature type="transmembrane region" description="Helical" evidence="6">
    <location>
        <begin position="86"/>
        <end position="104"/>
    </location>
</feature>
<evidence type="ECO:0000256" key="4">
    <source>
        <dbReference type="ARBA" id="ARBA00022989"/>
    </source>
</evidence>